<protein>
    <submittedName>
        <fullName evidence="4">Uncharacterized protein</fullName>
    </submittedName>
</protein>
<dbReference type="Proteomes" id="UP001499978">
    <property type="component" value="Unassembled WGS sequence"/>
</dbReference>
<sequence>MFFPDGTFSASGLAACVDERGNGPEDSGAGVWEMDGPESFTPYQNLWLEFGGTGAPDRMNVTRWKAQSDDIVYLFGDLDAPPACASSAVPANEIVRRRQGQPRSIRSSPSAPTPAPAAWGRRRGRVASADVTRIVAGVYGGRRLAVPAGDRTRPTADRVREALFSALESLVDFDGARMLDLFAGSGAVGLEALSRGAEHALLVEADPKVLRVLRENIATLGVADVASVAAGKVQTVLAAGPPGAGYGVVFVDPPYAVDEAELDAVLAALGERDWLAPDAVVVVERSRRSPEPTWPRGVEPLSGRRYGETAVWYGRRS</sequence>
<evidence type="ECO:0000256" key="3">
    <source>
        <dbReference type="SAM" id="MobiDB-lite"/>
    </source>
</evidence>
<dbReference type="PANTHER" id="PTHR43542">
    <property type="entry name" value="METHYLTRANSFERASE"/>
    <property type="match status" value="1"/>
</dbReference>
<dbReference type="CDD" id="cd02440">
    <property type="entry name" value="AdoMet_MTases"/>
    <property type="match status" value="1"/>
</dbReference>
<accession>A0ABP6ABP8</accession>
<proteinExistence type="predicted"/>
<dbReference type="Pfam" id="PF03602">
    <property type="entry name" value="Cons_hypoth95"/>
    <property type="match status" value="1"/>
</dbReference>
<comment type="caution">
    <text evidence="4">The sequence shown here is derived from an EMBL/GenBank/DDBJ whole genome shotgun (WGS) entry which is preliminary data.</text>
</comment>
<dbReference type="InterPro" id="IPR004398">
    <property type="entry name" value="RNA_MeTrfase_RsmD"/>
</dbReference>
<dbReference type="NCBIfam" id="TIGR00095">
    <property type="entry name" value="16S rRNA (guanine(966)-N(2))-methyltransferase RsmD"/>
    <property type="match status" value="1"/>
</dbReference>
<name>A0ABP6ABP8_9ACTN</name>
<reference evidence="5" key="1">
    <citation type="journal article" date="2019" name="Int. J. Syst. Evol. Microbiol.">
        <title>The Global Catalogue of Microorganisms (GCM) 10K type strain sequencing project: providing services to taxonomists for standard genome sequencing and annotation.</title>
        <authorList>
            <consortium name="The Broad Institute Genomics Platform"/>
            <consortium name="The Broad Institute Genome Sequencing Center for Infectious Disease"/>
            <person name="Wu L."/>
            <person name="Ma J."/>
        </authorList>
    </citation>
    <scope>NUCLEOTIDE SEQUENCE [LARGE SCALE GENOMIC DNA]</scope>
    <source>
        <strain evidence="5">JCM 3367</strain>
    </source>
</reference>
<organism evidence="4 5">
    <name type="scientific">Pilimelia columellifera subsp. columellifera</name>
    <dbReference type="NCBI Taxonomy" id="706583"/>
    <lineage>
        <taxon>Bacteria</taxon>
        <taxon>Bacillati</taxon>
        <taxon>Actinomycetota</taxon>
        <taxon>Actinomycetes</taxon>
        <taxon>Micromonosporales</taxon>
        <taxon>Micromonosporaceae</taxon>
        <taxon>Pilimelia</taxon>
    </lineage>
</organism>
<keyword evidence="5" id="KW-1185">Reference proteome</keyword>
<dbReference type="Gene3D" id="3.40.50.150">
    <property type="entry name" value="Vaccinia Virus protein VP39"/>
    <property type="match status" value="1"/>
</dbReference>
<evidence type="ECO:0000313" key="5">
    <source>
        <dbReference type="Proteomes" id="UP001499978"/>
    </source>
</evidence>
<evidence type="ECO:0000313" key="4">
    <source>
        <dbReference type="EMBL" id="GAA2514119.1"/>
    </source>
</evidence>
<keyword evidence="2" id="KW-0808">Transferase</keyword>
<evidence type="ECO:0000256" key="2">
    <source>
        <dbReference type="ARBA" id="ARBA00022679"/>
    </source>
</evidence>
<gene>
    <name evidence="4" type="ORF">GCM10010201_07580</name>
</gene>
<evidence type="ECO:0000256" key="1">
    <source>
        <dbReference type="ARBA" id="ARBA00022603"/>
    </source>
</evidence>
<dbReference type="SUPFAM" id="SSF53335">
    <property type="entry name" value="S-adenosyl-L-methionine-dependent methyltransferases"/>
    <property type="match status" value="1"/>
</dbReference>
<dbReference type="InterPro" id="IPR029063">
    <property type="entry name" value="SAM-dependent_MTases_sf"/>
</dbReference>
<dbReference type="EMBL" id="BAAARY010000002">
    <property type="protein sequence ID" value="GAA2514119.1"/>
    <property type="molecule type" value="Genomic_DNA"/>
</dbReference>
<feature type="region of interest" description="Disordered" evidence="3">
    <location>
        <begin position="90"/>
        <end position="122"/>
    </location>
</feature>
<dbReference type="PANTHER" id="PTHR43542:SF1">
    <property type="entry name" value="METHYLTRANSFERASE"/>
    <property type="match status" value="1"/>
</dbReference>
<keyword evidence="1" id="KW-0489">Methyltransferase</keyword>